<organism evidence="2 3">
    <name type="scientific">Sphingorhabdus wooponensis</name>
    <dbReference type="NCBI Taxonomy" id="940136"/>
    <lineage>
        <taxon>Bacteria</taxon>
        <taxon>Pseudomonadati</taxon>
        <taxon>Pseudomonadota</taxon>
        <taxon>Alphaproteobacteria</taxon>
        <taxon>Sphingomonadales</taxon>
        <taxon>Sphingomonadaceae</taxon>
        <taxon>Sphingorhabdus</taxon>
    </lineage>
</organism>
<keyword evidence="1" id="KW-0812">Transmembrane</keyword>
<comment type="caution">
    <text evidence="2">The sequence shown here is derived from an EMBL/GenBank/DDBJ whole genome shotgun (WGS) entry which is preliminary data.</text>
</comment>
<evidence type="ECO:0000313" key="3">
    <source>
        <dbReference type="Proteomes" id="UP000268553"/>
    </source>
</evidence>
<gene>
    <name evidence="2" type="ORF">D7D48_07080</name>
</gene>
<dbReference type="Gene3D" id="3.30.70.100">
    <property type="match status" value="1"/>
</dbReference>
<dbReference type="RefSeq" id="WP_125230604.1">
    <property type="nucleotide sequence ID" value="NZ_RWJI01000001.1"/>
</dbReference>
<protein>
    <submittedName>
        <fullName evidence="2">Uncharacterized protein</fullName>
    </submittedName>
</protein>
<dbReference type="OrthoDB" id="8911774at2"/>
<sequence length="210" mass="23886">MALWMIWGTALIAYGAFRFWYDNWSGPLKPAEIDAFLAQVAGRFEGTGNSSQVMRAFLEADDGREFVMLNLVKAQMEQVEDPKTGQMVQGFDLLKRYSKRFMPVLFRNGGHPGMVGRKVGGYIDAWNTDADPDWTIFGLMRYRSRRDMMKLVMDPIFMEGHPDKLLGTLATFSFPTQRVVSFYVSPRVTVALLLALLAALAHILWLTYRA</sequence>
<keyword evidence="1" id="KW-0472">Membrane</keyword>
<dbReference type="Proteomes" id="UP000268553">
    <property type="component" value="Unassembled WGS sequence"/>
</dbReference>
<keyword evidence="3" id="KW-1185">Reference proteome</keyword>
<accession>A0A3R8R8T1</accession>
<keyword evidence="1" id="KW-1133">Transmembrane helix</keyword>
<evidence type="ECO:0000256" key="1">
    <source>
        <dbReference type="SAM" id="Phobius"/>
    </source>
</evidence>
<dbReference type="AlphaFoldDB" id="A0A3R8R8T1"/>
<feature type="transmembrane region" description="Helical" evidence="1">
    <location>
        <begin position="188"/>
        <end position="208"/>
    </location>
</feature>
<evidence type="ECO:0000313" key="2">
    <source>
        <dbReference type="EMBL" id="RRQ52590.1"/>
    </source>
</evidence>
<proteinExistence type="predicted"/>
<name>A0A3R8R8T1_9SPHN</name>
<reference evidence="2 3" key="1">
    <citation type="submission" date="2018-12" db="EMBL/GenBank/DDBJ databases">
        <authorList>
            <person name="Kim S.-J."/>
            <person name="Jung G.-Y."/>
        </authorList>
    </citation>
    <scope>NUCLEOTIDE SEQUENCE [LARGE SCALE GENOMIC DNA]</scope>
    <source>
        <strain evidence="2 3">03SU3-P</strain>
    </source>
</reference>
<dbReference type="EMBL" id="RWJI01000001">
    <property type="protein sequence ID" value="RRQ52590.1"/>
    <property type="molecule type" value="Genomic_DNA"/>
</dbReference>